<dbReference type="RefSeq" id="WP_264775077.1">
    <property type="nucleotide sequence ID" value="NZ_AP026560.1"/>
</dbReference>
<accession>A0ABN6RGA4</accession>
<dbReference type="InterPro" id="IPR054467">
    <property type="entry name" value="YkoP-like_dom"/>
</dbReference>
<protein>
    <recommendedName>
        <fullName evidence="1">YkoP-like domain-containing protein</fullName>
    </recommendedName>
</protein>
<proteinExistence type="predicted"/>
<evidence type="ECO:0000313" key="2">
    <source>
        <dbReference type="EMBL" id="BDP42380.1"/>
    </source>
</evidence>
<organism evidence="2 3">
    <name type="scientific">Deinococcus aetherius</name>
    <dbReference type="NCBI Taxonomy" id="200252"/>
    <lineage>
        <taxon>Bacteria</taxon>
        <taxon>Thermotogati</taxon>
        <taxon>Deinococcota</taxon>
        <taxon>Deinococci</taxon>
        <taxon>Deinococcales</taxon>
        <taxon>Deinococcaceae</taxon>
        <taxon>Deinococcus</taxon>
    </lineage>
</organism>
<evidence type="ECO:0000313" key="3">
    <source>
        <dbReference type="Proteomes" id="UP001064971"/>
    </source>
</evidence>
<keyword evidence="3" id="KW-1185">Reference proteome</keyword>
<dbReference type="Pfam" id="PF22790">
    <property type="entry name" value="YkoP"/>
    <property type="match status" value="1"/>
</dbReference>
<reference evidence="2" key="1">
    <citation type="submission" date="2022-07" db="EMBL/GenBank/DDBJ databases">
        <title>Complete Genome Sequence of the Radioresistant Bacterium Deinococcus aetherius ST0316, Isolated from the Air Dust collected in Lower Stratosphere above Japan.</title>
        <authorList>
            <person name="Satoh K."/>
            <person name="Hagiwara K."/>
            <person name="Katsumata K."/>
            <person name="Kubo A."/>
            <person name="Yokobori S."/>
            <person name="Yamagishi A."/>
            <person name="Oono Y."/>
            <person name="Narumi I."/>
        </authorList>
    </citation>
    <scope>NUCLEOTIDE SEQUENCE</scope>
    <source>
        <strain evidence="2">ST0316</strain>
    </source>
</reference>
<feature type="domain" description="YkoP-like" evidence="1">
    <location>
        <begin position="235"/>
        <end position="348"/>
    </location>
</feature>
<evidence type="ECO:0000259" key="1">
    <source>
        <dbReference type="Pfam" id="PF22790"/>
    </source>
</evidence>
<sequence length="350" mass="37337">MAVSPQKAHSRLPFSLVSQALIRAGAHGALHGGHPGDPRVGLTVPVATPAELREALAALGAAGARATLLVPVRLADLDPDTLRLATGAGHEVAGQGDPAGLPGLEVAAGQPVTAWTWDEALTLGQLRALAARGVRPLPLPSPSPELGLTLRVPPADLPGTVARLRTLRYRPVPVRELPELRAATPRDLLIHVYRRMVDDRFARAHGVLPLTGRADAVMRVALRPMPGALPFPPGSLAAELHLHSPRLVGLNARGSLTAYRAYQRSLRDVAGALRERPEFGDARAVFAVTLFHGPLEKNGFAVVSLPPAQARVYGLGFRVMRLVYGTRVAPSETEPRMAWMEREAFLARHG</sequence>
<dbReference type="Proteomes" id="UP001064971">
    <property type="component" value="Chromosome"/>
</dbReference>
<dbReference type="EMBL" id="AP026560">
    <property type="protein sequence ID" value="BDP42380.1"/>
    <property type="molecule type" value="Genomic_DNA"/>
</dbReference>
<gene>
    <name evidence="2" type="ORF">DAETH_23490</name>
</gene>
<name>A0ABN6RGA4_9DEIO</name>